<feature type="chain" id="PRO_5039017504" description="VWF/SSPO/Zonadhesin-like cysteine-rich domain-containing protein" evidence="1">
    <location>
        <begin position="26"/>
        <end position="71"/>
    </location>
</feature>
<protein>
    <recommendedName>
        <fullName evidence="2">VWF/SSPO/Zonadhesin-like cysteine-rich domain-containing protein</fullName>
    </recommendedName>
</protein>
<reference evidence="3" key="2">
    <citation type="submission" date="2020-11" db="EMBL/GenBank/DDBJ databases">
        <authorList>
            <person name="McCartney M.A."/>
            <person name="Auch B."/>
            <person name="Kono T."/>
            <person name="Mallez S."/>
            <person name="Becker A."/>
            <person name="Gohl D.M."/>
            <person name="Silverstein K.A.T."/>
            <person name="Koren S."/>
            <person name="Bechman K.B."/>
            <person name="Herman A."/>
            <person name="Abrahante J.E."/>
            <person name="Garbe J."/>
        </authorList>
    </citation>
    <scope>NUCLEOTIDE SEQUENCE</scope>
    <source>
        <strain evidence="3">Duluth1</strain>
        <tissue evidence="3">Whole animal</tissue>
    </source>
</reference>
<evidence type="ECO:0000259" key="2">
    <source>
        <dbReference type="Pfam" id="PF08742"/>
    </source>
</evidence>
<proteinExistence type="predicted"/>
<reference evidence="3" key="1">
    <citation type="journal article" date="2019" name="bioRxiv">
        <title>The Genome of the Zebra Mussel, Dreissena polymorpha: A Resource for Invasive Species Research.</title>
        <authorList>
            <person name="McCartney M.A."/>
            <person name="Auch B."/>
            <person name="Kono T."/>
            <person name="Mallez S."/>
            <person name="Zhang Y."/>
            <person name="Obille A."/>
            <person name="Becker A."/>
            <person name="Abrahante J.E."/>
            <person name="Garbe J."/>
            <person name="Badalamenti J.P."/>
            <person name="Herman A."/>
            <person name="Mangelson H."/>
            <person name="Liachko I."/>
            <person name="Sullivan S."/>
            <person name="Sone E.D."/>
            <person name="Koren S."/>
            <person name="Silverstein K.A.T."/>
            <person name="Beckman K.B."/>
            <person name="Gohl D.M."/>
        </authorList>
    </citation>
    <scope>NUCLEOTIDE SEQUENCE</scope>
    <source>
        <strain evidence="3">Duluth1</strain>
        <tissue evidence="3">Whole animal</tissue>
    </source>
</reference>
<sequence length="71" mass="8239">MYKWAQIVPVLFLQVHPLIWYETCATAFCEAKTPEEKQEVKCASIEAYARELATASKPISWRNAFTCRKEL</sequence>
<organism evidence="3 4">
    <name type="scientific">Dreissena polymorpha</name>
    <name type="common">Zebra mussel</name>
    <name type="synonym">Mytilus polymorpha</name>
    <dbReference type="NCBI Taxonomy" id="45954"/>
    <lineage>
        <taxon>Eukaryota</taxon>
        <taxon>Metazoa</taxon>
        <taxon>Spiralia</taxon>
        <taxon>Lophotrochozoa</taxon>
        <taxon>Mollusca</taxon>
        <taxon>Bivalvia</taxon>
        <taxon>Autobranchia</taxon>
        <taxon>Heteroconchia</taxon>
        <taxon>Euheterodonta</taxon>
        <taxon>Imparidentia</taxon>
        <taxon>Neoheterodontei</taxon>
        <taxon>Myida</taxon>
        <taxon>Dreissenoidea</taxon>
        <taxon>Dreissenidae</taxon>
        <taxon>Dreissena</taxon>
    </lineage>
</organism>
<accession>A0A9D4HGD5</accession>
<feature type="signal peptide" evidence="1">
    <location>
        <begin position="1"/>
        <end position="25"/>
    </location>
</feature>
<keyword evidence="4" id="KW-1185">Reference proteome</keyword>
<dbReference type="EMBL" id="JAIWYP010000013">
    <property type="protein sequence ID" value="KAH3718100.1"/>
    <property type="molecule type" value="Genomic_DNA"/>
</dbReference>
<name>A0A9D4HGD5_DREPO</name>
<evidence type="ECO:0000313" key="4">
    <source>
        <dbReference type="Proteomes" id="UP000828390"/>
    </source>
</evidence>
<dbReference type="AlphaFoldDB" id="A0A9D4HGD5"/>
<feature type="domain" description="VWF/SSPO/Zonadhesin-like cysteine-rich" evidence="2">
    <location>
        <begin position="15"/>
        <end position="67"/>
    </location>
</feature>
<comment type="caution">
    <text evidence="3">The sequence shown here is derived from an EMBL/GenBank/DDBJ whole genome shotgun (WGS) entry which is preliminary data.</text>
</comment>
<dbReference type="Proteomes" id="UP000828390">
    <property type="component" value="Unassembled WGS sequence"/>
</dbReference>
<gene>
    <name evidence="3" type="ORF">DPMN_060899</name>
</gene>
<keyword evidence="1" id="KW-0732">Signal</keyword>
<dbReference type="Pfam" id="PF08742">
    <property type="entry name" value="C8"/>
    <property type="match status" value="1"/>
</dbReference>
<evidence type="ECO:0000313" key="3">
    <source>
        <dbReference type="EMBL" id="KAH3718100.1"/>
    </source>
</evidence>
<dbReference type="InterPro" id="IPR014853">
    <property type="entry name" value="VWF/SSPO/ZAN-like_Cys-rich_dom"/>
</dbReference>
<evidence type="ECO:0000256" key="1">
    <source>
        <dbReference type="SAM" id="SignalP"/>
    </source>
</evidence>